<proteinExistence type="predicted"/>
<sequence length="71" mass="9228">MAIDFWYNFIVFIFQFSIWTQTILFRHFSHTFTATVYFLMFWLLRLRCNRCWRWCFSWWWTGGKWRNNTFF</sequence>
<keyword evidence="1" id="KW-0812">Transmembrane</keyword>
<keyword evidence="1" id="KW-1133">Transmembrane helix</keyword>
<dbReference type="EMBL" id="GFTR01000367">
    <property type="protein sequence ID" value="JAW16059.1"/>
    <property type="molecule type" value="Transcribed_RNA"/>
</dbReference>
<evidence type="ECO:0000313" key="2">
    <source>
        <dbReference type="EMBL" id="JAW16059.1"/>
    </source>
</evidence>
<feature type="transmembrane region" description="Helical" evidence="1">
    <location>
        <begin position="28"/>
        <end position="44"/>
    </location>
</feature>
<evidence type="ECO:0000256" key="1">
    <source>
        <dbReference type="SAM" id="Phobius"/>
    </source>
</evidence>
<feature type="transmembrane region" description="Helical" evidence="1">
    <location>
        <begin position="5"/>
        <end position="22"/>
    </location>
</feature>
<protein>
    <submittedName>
        <fullName evidence="2">Uncharacterized protein</fullName>
    </submittedName>
</protein>
<organism evidence="2">
    <name type="scientific">Panstrongylus lignarius</name>
    <dbReference type="NCBI Taxonomy" id="156445"/>
    <lineage>
        <taxon>Eukaryota</taxon>
        <taxon>Metazoa</taxon>
        <taxon>Ecdysozoa</taxon>
        <taxon>Arthropoda</taxon>
        <taxon>Hexapoda</taxon>
        <taxon>Insecta</taxon>
        <taxon>Pterygota</taxon>
        <taxon>Neoptera</taxon>
        <taxon>Paraneoptera</taxon>
        <taxon>Hemiptera</taxon>
        <taxon>Heteroptera</taxon>
        <taxon>Panheteroptera</taxon>
        <taxon>Cimicomorpha</taxon>
        <taxon>Reduviidae</taxon>
        <taxon>Triatominae</taxon>
        <taxon>Panstrongylus</taxon>
    </lineage>
</organism>
<keyword evidence="1" id="KW-0472">Membrane</keyword>
<name>A0A224Y6C1_9HEMI</name>
<reference evidence="2" key="1">
    <citation type="journal article" date="2018" name="PLoS Negl. Trop. Dis.">
        <title>An insight into the salivary gland and fat body transcriptome of Panstrongylus lignarius (Hemiptera: Heteroptera), the main vector of Chagas disease in Peru.</title>
        <authorList>
            <person name="Nevoa J.C."/>
            <person name="Mendes M.T."/>
            <person name="da Silva M.V."/>
            <person name="Soares S.C."/>
            <person name="Oliveira C.J.F."/>
            <person name="Ribeiro J.M.C."/>
        </authorList>
    </citation>
    <scope>NUCLEOTIDE SEQUENCE</scope>
</reference>
<dbReference type="AlphaFoldDB" id="A0A224Y6C1"/>
<accession>A0A224Y6C1</accession>